<dbReference type="PANTHER" id="PTHR32089">
    <property type="entry name" value="METHYL-ACCEPTING CHEMOTAXIS PROTEIN MCPB"/>
    <property type="match status" value="1"/>
</dbReference>
<dbReference type="EMBL" id="BMJT01000003">
    <property type="protein sequence ID" value="GGG17256.1"/>
    <property type="molecule type" value="Genomic_DNA"/>
</dbReference>
<feature type="domain" description="HAMP" evidence="10">
    <location>
        <begin position="202"/>
        <end position="255"/>
    </location>
</feature>
<keyword evidence="3 8" id="KW-0472">Membrane</keyword>
<reference evidence="11" key="1">
    <citation type="journal article" date="2014" name="Int. J. Syst. Evol. Microbiol.">
        <title>Complete genome sequence of Corynebacterium casei LMG S-19264T (=DSM 44701T), isolated from a smear-ripened cheese.</title>
        <authorList>
            <consortium name="US DOE Joint Genome Institute (JGI-PGF)"/>
            <person name="Walter F."/>
            <person name="Albersmeier A."/>
            <person name="Kalinowski J."/>
            <person name="Ruckert C."/>
        </authorList>
    </citation>
    <scope>NUCLEOTIDE SEQUENCE</scope>
    <source>
        <strain evidence="11">CGMCC 1.15760</strain>
    </source>
</reference>
<dbReference type="GO" id="GO:0006935">
    <property type="term" value="P:chemotaxis"/>
    <property type="evidence" value="ECO:0007669"/>
    <property type="project" value="InterPro"/>
</dbReference>
<feature type="transmembrane region" description="Helical" evidence="8">
    <location>
        <begin position="178"/>
        <end position="200"/>
    </location>
</feature>
<keyword evidence="4 6" id="KW-0807">Transducer</keyword>
<dbReference type="InterPro" id="IPR004090">
    <property type="entry name" value="Chemotax_Me-accpt_rcpt"/>
</dbReference>
<proteinExistence type="inferred from homology"/>
<dbReference type="Proteomes" id="UP000616608">
    <property type="component" value="Unassembled WGS sequence"/>
</dbReference>
<dbReference type="PANTHER" id="PTHR32089:SF112">
    <property type="entry name" value="LYSOZYME-LIKE PROTEIN-RELATED"/>
    <property type="match status" value="1"/>
</dbReference>
<sequence length="560" mass="60549">MTIRQKFITVFTILNSLTVIACATIFFQLKQVEDQYNSTLAEALPLLSYVRTLESDYNAQMTAVQDTLLDIPGAANNFATLEGEKTQTIAHLTELANQEESAKIMQNIADQHRAFSKDAETAITLYTAGKHNEALRFYNETTAKHEAIIEEAHQELAKGIDAFIAKAKAGAENTANQAAIVAIVIGGVAVILGIVIGMILTRIVVRPIRLLQADVQKVTDGDLRTDDLPVVSKDEVGQLTTAFNQMKQMLKTLTQSLQENARHLNQTAEHFTITTTDMTKAAQEVALSSRNVTENMVGTSQSAQDSAVAMDETAKAVQKIAESAQVLHHTSTDTAQVAHEGGIAIESATVQMNNIQQSTKLTTTLIENLIQQSQEIEKMTAVITAITEQTNLLALNAAIEAARAGDHGKGFAVVADEVRKLAEESNASAVQISHLTATIQQETQNVETAIQENLTTVTEGVNVIAKAGTSFEHITNAIDHMQNQVEDISAVTEQISAAAEEVAASVNEIATNAGQIAEGASTTLETMDMQHQTLQDLQEEANQLKERSVTLQSAVNQFKF</sequence>
<keyword evidence="2" id="KW-1003">Cell membrane</keyword>
<evidence type="ECO:0000259" key="10">
    <source>
        <dbReference type="PROSITE" id="PS50885"/>
    </source>
</evidence>
<dbReference type="CDD" id="cd06225">
    <property type="entry name" value="HAMP"/>
    <property type="match status" value="1"/>
</dbReference>
<feature type="transmembrane region" description="Helical" evidence="8">
    <location>
        <begin position="7"/>
        <end position="29"/>
    </location>
</feature>
<dbReference type="InterPro" id="IPR024478">
    <property type="entry name" value="HlyB_4HB_MCP"/>
</dbReference>
<keyword evidence="12" id="KW-1185">Reference proteome</keyword>
<dbReference type="Pfam" id="PF00015">
    <property type="entry name" value="MCPsignal"/>
    <property type="match status" value="1"/>
</dbReference>
<dbReference type="PROSITE" id="PS50885">
    <property type="entry name" value="HAMP"/>
    <property type="match status" value="1"/>
</dbReference>
<dbReference type="GO" id="GO:0004888">
    <property type="term" value="F:transmembrane signaling receptor activity"/>
    <property type="evidence" value="ECO:0007669"/>
    <property type="project" value="InterPro"/>
</dbReference>
<evidence type="ECO:0000256" key="8">
    <source>
        <dbReference type="SAM" id="Phobius"/>
    </source>
</evidence>
<dbReference type="InterPro" id="IPR003660">
    <property type="entry name" value="HAMP_dom"/>
</dbReference>
<dbReference type="Pfam" id="PF00672">
    <property type="entry name" value="HAMP"/>
    <property type="match status" value="1"/>
</dbReference>
<feature type="domain" description="Methyl-accepting transducer" evidence="9">
    <location>
        <begin position="274"/>
        <end position="510"/>
    </location>
</feature>
<evidence type="ECO:0000313" key="11">
    <source>
        <dbReference type="EMBL" id="GGG17256.1"/>
    </source>
</evidence>
<comment type="similarity">
    <text evidence="5">Belongs to the methyl-accepting chemotaxis (MCP) protein family.</text>
</comment>
<keyword evidence="8" id="KW-1133">Transmembrane helix</keyword>
<dbReference type="PROSITE" id="PS51257">
    <property type="entry name" value="PROKAR_LIPOPROTEIN"/>
    <property type="match status" value="1"/>
</dbReference>
<gene>
    <name evidence="11" type="ORF">GCM10007425_09540</name>
</gene>
<dbReference type="GO" id="GO:0007165">
    <property type="term" value="P:signal transduction"/>
    <property type="evidence" value="ECO:0007669"/>
    <property type="project" value="UniProtKB-KW"/>
</dbReference>
<dbReference type="CDD" id="cd11386">
    <property type="entry name" value="MCP_signal"/>
    <property type="match status" value="1"/>
</dbReference>
<evidence type="ECO:0000313" key="12">
    <source>
        <dbReference type="Proteomes" id="UP000616608"/>
    </source>
</evidence>
<evidence type="ECO:0000256" key="6">
    <source>
        <dbReference type="PROSITE-ProRule" id="PRU00284"/>
    </source>
</evidence>
<comment type="caution">
    <text evidence="11">The sequence shown here is derived from an EMBL/GenBank/DDBJ whole genome shotgun (WGS) entry which is preliminary data.</text>
</comment>
<dbReference type="Gene3D" id="1.10.287.950">
    <property type="entry name" value="Methyl-accepting chemotaxis protein"/>
    <property type="match status" value="1"/>
</dbReference>
<dbReference type="Pfam" id="PF12729">
    <property type="entry name" value="4HB_MCP_1"/>
    <property type="match status" value="1"/>
</dbReference>
<evidence type="ECO:0000256" key="3">
    <source>
        <dbReference type="ARBA" id="ARBA00023136"/>
    </source>
</evidence>
<keyword evidence="7" id="KW-0175">Coiled coil</keyword>
<evidence type="ECO:0000256" key="7">
    <source>
        <dbReference type="SAM" id="Coils"/>
    </source>
</evidence>
<dbReference type="SUPFAM" id="SSF58104">
    <property type="entry name" value="Methyl-accepting chemotaxis protein (MCP) signaling domain"/>
    <property type="match status" value="1"/>
</dbReference>
<keyword evidence="8" id="KW-0812">Transmembrane</keyword>
<dbReference type="AlphaFoldDB" id="A0A917G173"/>
<organism evidence="11 12">
    <name type="scientific">Lysinibacillus alkalisoli</name>
    <dbReference type="NCBI Taxonomy" id="1911548"/>
    <lineage>
        <taxon>Bacteria</taxon>
        <taxon>Bacillati</taxon>
        <taxon>Bacillota</taxon>
        <taxon>Bacilli</taxon>
        <taxon>Bacillales</taxon>
        <taxon>Bacillaceae</taxon>
        <taxon>Lysinibacillus</taxon>
    </lineage>
</organism>
<dbReference type="InterPro" id="IPR004089">
    <property type="entry name" value="MCPsignal_dom"/>
</dbReference>
<dbReference type="RefSeq" id="WP_188613889.1">
    <property type="nucleotide sequence ID" value="NZ_BMJT01000003.1"/>
</dbReference>
<dbReference type="SMART" id="SM00283">
    <property type="entry name" value="MA"/>
    <property type="match status" value="1"/>
</dbReference>
<evidence type="ECO:0000256" key="4">
    <source>
        <dbReference type="ARBA" id="ARBA00023224"/>
    </source>
</evidence>
<dbReference type="GO" id="GO:0005886">
    <property type="term" value="C:plasma membrane"/>
    <property type="evidence" value="ECO:0007669"/>
    <property type="project" value="UniProtKB-SubCell"/>
</dbReference>
<dbReference type="PROSITE" id="PS50111">
    <property type="entry name" value="CHEMOTAXIS_TRANSDUC_2"/>
    <property type="match status" value="1"/>
</dbReference>
<evidence type="ECO:0000256" key="5">
    <source>
        <dbReference type="ARBA" id="ARBA00029447"/>
    </source>
</evidence>
<comment type="subcellular location">
    <subcellularLocation>
        <location evidence="1">Cell membrane</location>
    </subcellularLocation>
</comment>
<accession>A0A917G173</accession>
<dbReference type="SMART" id="SM00304">
    <property type="entry name" value="HAMP"/>
    <property type="match status" value="1"/>
</dbReference>
<dbReference type="PRINTS" id="PR00260">
    <property type="entry name" value="CHEMTRNSDUCR"/>
</dbReference>
<evidence type="ECO:0000256" key="1">
    <source>
        <dbReference type="ARBA" id="ARBA00004236"/>
    </source>
</evidence>
<protein>
    <submittedName>
        <fullName evidence="11">Chemotaxis protein</fullName>
    </submittedName>
</protein>
<feature type="coiled-coil region" evidence="7">
    <location>
        <begin position="527"/>
        <end position="554"/>
    </location>
</feature>
<reference evidence="11" key="2">
    <citation type="submission" date="2020-09" db="EMBL/GenBank/DDBJ databases">
        <authorList>
            <person name="Sun Q."/>
            <person name="Zhou Y."/>
        </authorList>
    </citation>
    <scope>NUCLEOTIDE SEQUENCE</scope>
    <source>
        <strain evidence="11">CGMCC 1.15760</strain>
    </source>
</reference>
<evidence type="ECO:0000256" key="2">
    <source>
        <dbReference type="ARBA" id="ARBA00022475"/>
    </source>
</evidence>
<evidence type="ECO:0000259" key="9">
    <source>
        <dbReference type="PROSITE" id="PS50111"/>
    </source>
</evidence>
<name>A0A917G173_9BACI</name>
<dbReference type="Gene3D" id="6.10.340.10">
    <property type="match status" value="1"/>
</dbReference>